<keyword evidence="3" id="KW-1185">Reference proteome</keyword>
<reference evidence="2 3" key="1">
    <citation type="submission" date="2021-05" db="EMBL/GenBank/DDBJ databases">
        <title>Novel Bacillus species.</title>
        <authorList>
            <person name="Liu G."/>
        </authorList>
    </citation>
    <scope>NUCLEOTIDE SEQUENCE [LARGE SCALE GENOMIC DNA]</scope>
    <source>
        <strain evidence="2 3">FJAT-49705</strain>
    </source>
</reference>
<dbReference type="SUPFAM" id="SSF55729">
    <property type="entry name" value="Acyl-CoA N-acyltransferases (Nat)"/>
    <property type="match status" value="1"/>
</dbReference>
<dbReference type="InterPro" id="IPR000182">
    <property type="entry name" value="GNAT_dom"/>
</dbReference>
<proteinExistence type="predicted"/>
<keyword evidence="2" id="KW-0808">Transferase</keyword>
<dbReference type="CDD" id="cd04301">
    <property type="entry name" value="NAT_SF"/>
    <property type="match status" value="1"/>
</dbReference>
<evidence type="ECO:0000313" key="2">
    <source>
        <dbReference type="EMBL" id="MBS4191962.1"/>
    </source>
</evidence>
<name>A0ABS5NVY8_9BACI</name>
<dbReference type="Pfam" id="PF13673">
    <property type="entry name" value="Acetyltransf_10"/>
    <property type="match status" value="1"/>
</dbReference>
<dbReference type="GO" id="GO:0016746">
    <property type="term" value="F:acyltransferase activity"/>
    <property type="evidence" value="ECO:0007669"/>
    <property type="project" value="UniProtKB-KW"/>
</dbReference>
<dbReference type="InterPro" id="IPR016181">
    <property type="entry name" value="Acyl_CoA_acyltransferase"/>
</dbReference>
<keyword evidence="2" id="KW-0012">Acyltransferase</keyword>
<dbReference type="Gene3D" id="3.40.630.30">
    <property type="match status" value="1"/>
</dbReference>
<protein>
    <submittedName>
        <fullName evidence="2">GNAT family N-acetyltransferase</fullName>
        <ecNumber evidence="2">2.3.1.-</ecNumber>
    </submittedName>
</protein>
<sequence>MKIRKAVNHDSEVLSEIAYKSKAYWGYSKEFIEKCKDDLTVTVPYMKENHVYVLEKDNTILAFYSLSTNPNRLDALFIDPYHIGKGIGKLLWEDIINKAKHLIMKEFIIDSDPNAEGYYLKMGAKRIGETPSTVFPNRSLPLMSVTVE</sequence>
<dbReference type="Proteomes" id="UP000681027">
    <property type="component" value="Unassembled WGS sequence"/>
</dbReference>
<dbReference type="PROSITE" id="PS51186">
    <property type="entry name" value="GNAT"/>
    <property type="match status" value="1"/>
</dbReference>
<organism evidence="2 3">
    <name type="scientific">Cytobacillus citreus</name>
    <dbReference type="NCBI Taxonomy" id="2833586"/>
    <lineage>
        <taxon>Bacteria</taxon>
        <taxon>Bacillati</taxon>
        <taxon>Bacillota</taxon>
        <taxon>Bacilli</taxon>
        <taxon>Bacillales</taxon>
        <taxon>Bacillaceae</taxon>
        <taxon>Cytobacillus</taxon>
    </lineage>
</organism>
<gene>
    <name evidence="2" type="ORF">KHA94_17495</name>
</gene>
<evidence type="ECO:0000259" key="1">
    <source>
        <dbReference type="PROSITE" id="PS51186"/>
    </source>
</evidence>
<dbReference type="EC" id="2.3.1.-" evidence="2"/>
<comment type="caution">
    <text evidence="2">The sequence shown here is derived from an EMBL/GenBank/DDBJ whole genome shotgun (WGS) entry which is preliminary data.</text>
</comment>
<dbReference type="EMBL" id="JAGYPM010000004">
    <property type="protein sequence ID" value="MBS4191962.1"/>
    <property type="molecule type" value="Genomic_DNA"/>
</dbReference>
<dbReference type="RefSeq" id="WP_213103421.1">
    <property type="nucleotide sequence ID" value="NZ_JAGYPM010000004.1"/>
</dbReference>
<feature type="domain" description="N-acetyltransferase" evidence="1">
    <location>
        <begin position="1"/>
        <end position="148"/>
    </location>
</feature>
<evidence type="ECO:0000313" key="3">
    <source>
        <dbReference type="Proteomes" id="UP000681027"/>
    </source>
</evidence>
<accession>A0ABS5NVY8</accession>